<evidence type="ECO:0000259" key="1">
    <source>
        <dbReference type="Pfam" id="PF10545"/>
    </source>
</evidence>
<dbReference type="InterPro" id="IPR006578">
    <property type="entry name" value="MADF-dom"/>
</dbReference>
<dbReference type="Pfam" id="PF10545">
    <property type="entry name" value="MADF_DNA_bdg"/>
    <property type="match status" value="1"/>
</dbReference>
<proteinExistence type="predicted"/>
<name>A0AA36DRM5_CYLNA</name>
<keyword evidence="3" id="KW-1185">Reference proteome</keyword>
<accession>A0AA36DRM5</accession>
<protein>
    <recommendedName>
        <fullName evidence="1">MADF domain-containing protein</fullName>
    </recommendedName>
</protein>
<sequence>MAWRLVCEEMSEKFGRQYDSKLLQKCFKNLRDTYVHKRREYEDVIRKRIGLESGILEKITSWPFFANLRFIDPPVDDEEIVEVVEELDSIEPKRKFVQKRECAIAISKPKTALVPSSKKLERKTKEKDTVDQITSVLENLETPDRFESTGQALSAKLREIIDWINSLLRSISSNLMRYRCRCLVPFMTSKGQERNDLA</sequence>
<feature type="domain" description="MADF" evidence="1">
    <location>
        <begin position="7"/>
        <end position="71"/>
    </location>
</feature>
<reference evidence="2" key="1">
    <citation type="submission" date="2023-07" db="EMBL/GenBank/DDBJ databases">
        <authorList>
            <consortium name="CYATHOMIX"/>
        </authorList>
    </citation>
    <scope>NUCLEOTIDE SEQUENCE</scope>
    <source>
        <strain evidence="2">N/A</strain>
    </source>
</reference>
<evidence type="ECO:0000313" key="2">
    <source>
        <dbReference type="EMBL" id="CAJ0591403.1"/>
    </source>
</evidence>
<organism evidence="2 3">
    <name type="scientific">Cylicocyclus nassatus</name>
    <name type="common">Nematode worm</name>
    <dbReference type="NCBI Taxonomy" id="53992"/>
    <lineage>
        <taxon>Eukaryota</taxon>
        <taxon>Metazoa</taxon>
        <taxon>Ecdysozoa</taxon>
        <taxon>Nematoda</taxon>
        <taxon>Chromadorea</taxon>
        <taxon>Rhabditida</taxon>
        <taxon>Rhabditina</taxon>
        <taxon>Rhabditomorpha</taxon>
        <taxon>Strongyloidea</taxon>
        <taxon>Strongylidae</taxon>
        <taxon>Cylicocyclus</taxon>
    </lineage>
</organism>
<gene>
    <name evidence="2" type="ORF">CYNAS_LOCUS3386</name>
</gene>
<dbReference type="EMBL" id="CATQJL010000001">
    <property type="protein sequence ID" value="CAJ0591403.1"/>
    <property type="molecule type" value="Genomic_DNA"/>
</dbReference>
<evidence type="ECO:0000313" key="3">
    <source>
        <dbReference type="Proteomes" id="UP001176961"/>
    </source>
</evidence>
<comment type="caution">
    <text evidence="2">The sequence shown here is derived from an EMBL/GenBank/DDBJ whole genome shotgun (WGS) entry which is preliminary data.</text>
</comment>
<dbReference type="Proteomes" id="UP001176961">
    <property type="component" value="Unassembled WGS sequence"/>
</dbReference>
<dbReference type="AlphaFoldDB" id="A0AA36DRM5"/>